<proteinExistence type="predicted"/>
<dbReference type="Pfam" id="PF01522">
    <property type="entry name" value="Polysacc_deac_1"/>
    <property type="match status" value="1"/>
</dbReference>
<dbReference type="Proteomes" id="UP000256329">
    <property type="component" value="Unassembled WGS sequence"/>
</dbReference>
<feature type="region of interest" description="Disordered" evidence="3">
    <location>
        <begin position="334"/>
        <end position="390"/>
    </location>
</feature>
<keyword evidence="7" id="KW-1185">Reference proteome</keyword>
<dbReference type="PROSITE" id="PS51677">
    <property type="entry name" value="NODB"/>
    <property type="match status" value="1"/>
</dbReference>
<feature type="compositionally biased region" description="Polar residues" evidence="3">
    <location>
        <begin position="357"/>
        <end position="366"/>
    </location>
</feature>
<feature type="transmembrane region" description="Helical" evidence="4">
    <location>
        <begin position="59"/>
        <end position="78"/>
    </location>
</feature>
<dbReference type="Gene3D" id="3.20.20.370">
    <property type="entry name" value="Glycoside hydrolase/deacetylase"/>
    <property type="match status" value="1"/>
</dbReference>
<keyword evidence="4" id="KW-1133">Transmembrane helix</keyword>
<name>A0A3D8P6B4_9THEO</name>
<dbReference type="InterPro" id="IPR050248">
    <property type="entry name" value="Polysacc_deacetylase_ArnD"/>
</dbReference>
<keyword evidence="4" id="KW-0812">Transmembrane</keyword>
<accession>A0A3D8P6B4</accession>
<sequence length="390" mass="42809">MQGKAKFLFYRQEFSGAGTKSGEKGEFLEPRRSAGWKKLQGSRKVAVTGQALLSRRWQVLAGSLLLCLFLSALVYTWAQLKPQKPVPSSTAVKMIAPPPTEPPQAPPSAAPTPGEILLPGDTLKHPVSPSEAKGVKPFYRAAEGGKRVALTFDDGPYPGLTERYLAVLERMHAPATFFVIGCRAERYPHLVKLMREKGHEVGSHSWWHANLGRATKEEVRSDLVRTARVLEGITGEPVKFFRPPYGAVNSGVLEIAEELGEKVVLWDVDPRDWTNPGPQTMVKRVLSQVRDGSIILLHEGRPGTLEALPTLIRELRNRGYELVTLSELLQPAPEKKKAGISMPAEEKAEAKKEHTAPSVTEATYQSPLEAGAGEKAPPALRSPEPLPPRR</sequence>
<evidence type="ECO:0000313" key="7">
    <source>
        <dbReference type="Proteomes" id="UP000256329"/>
    </source>
</evidence>
<dbReference type="InterPro" id="IPR011330">
    <property type="entry name" value="Glyco_hydro/deAcase_b/a-brl"/>
</dbReference>
<dbReference type="CDD" id="cd10917">
    <property type="entry name" value="CE4_NodB_like_6s_7s"/>
    <property type="match status" value="1"/>
</dbReference>
<dbReference type="GO" id="GO:0046872">
    <property type="term" value="F:metal ion binding"/>
    <property type="evidence" value="ECO:0007669"/>
    <property type="project" value="UniProtKB-KW"/>
</dbReference>
<evidence type="ECO:0000256" key="3">
    <source>
        <dbReference type="SAM" id="MobiDB-lite"/>
    </source>
</evidence>
<feature type="region of interest" description="Disordered" evidence="3">
    <location>
        <begin position="91"/>
        <end position="116"/>
    </location>
</feature>
<evidence type="ECO:0000256" key="1">
    <source>
        <dbReference type="ARBA" id="ARBA00022723"/>
    </source>
</evidence>
<keyword evidence="1" id="KW-0479">Metal-binding</keyword>
<dbReference type="GO" id="GO:0016020">
    <property type="term" value="C:membrane"/>
    <property type="evidence" value="ECO:0007669"/>
    <property type="project" value="TreeGrafter"/>
</dbReference>
<comment type="caution">
    <text evidence="6">The sequence shown here is derived from an EMBL/GenBank/DDBJ whole genome shotgun (WGS) entry which is preliminary data.</text>
</comment>
<dbReference type="PANTHER" id="PTHR10587">
    <property type="entry name" value="GLYCOSYL TRANSFERASE-RELATED"/>
    <property type="match status" value="1"/>
</dbReference>
<evidence type="ECO:0000259" key="5">
    <source>
        <dbReference type="PROSITE" id="PS51677"/>
    </source>
</evidence>
<gene>
    <name evidence="6" type="ORF">DXX99_02200</name>
</gene>
<protein>
    <submittedName>
        <fullName evidence="6">Polysaccharide deacetylase family protein</fullName>
    </submittedName>
</protein>
<dbReference type="GO" id="GO:0005975">
    <property type="term" value="P:carbohydrate metabolic process"/>
    <property type="evidence" value="ECO:0007669"/>
    <property type="project" value="InterPro"/>
</dbReference>
<dbReference type="EMBL" id="QSLN01000001">
    <property type="protein sequence ID" value="RDV84873.1"/>
    <property type="molecule type" value="Genomic_DNA"/>
</dbReference>
<keyword evidence="2" id="KW-0378">Hydrolase</keyword>
<evidence type="ECO:0000256" key="4">
    <source>
        <dbReference type="SAM" id="Phobius"/>
    </source>
</evidence>
<dbReference type="PANTHER" id="PTHR10587:SF133">
    <property type="entry name" value="CHITIN DEACETYLASE 1-RELATED"/>
    <property type="match status" value="1"/>
</dbReference>
<reference evidence="6 7" key="1">
    <citation type="submission" date="2018-08" db="EMBL/GenBank/DDBJ databases">
        <title>Form III RuBisCO-mediated autotrophy in Thermodesulfobium bacteria.</title>
        <authorList>
            <person name="Toshchakov S.V."/>
            <person name="Kublanov I.V."/>
            <person name="Frolov E."/>
            <person name="Bonch-Osmolovskaya E.A."/>
            <person name="Tourova T.P."/>
            <person name="Chernych N.A."/>
            <person name="Lebedinsky A.V."/>
        </authorList>
    </citation>
    <scope>NUCLEOTIDE SEQUENCE [LARGE SCALE GENOMIC DNA]</scope>
    <source>
        <strain evidence="6 7">SR</strain>
    </source>
</reference>
<feature type="compositionally biased region" description="Basic and acidic residues" evidence="3">
    <location>
        <begin position="344"/>
        <end position="355"/>
    </location>
</feature>
<evidence type="ECO:0000256" key="2">
    <source>
        <dbReference type="ARBA" id="ARBA00022801"/>
    </source>
</evidence>
<evidence type="ECO:0000313" key="6">
    <source>
        <dbReference type="EMBL" id="RDV84873.1"/>
    </source>
</evidence>
<organism evidence="6 7">
    <name type="scientific">Ammonifex thiophilus</name>
    <dbReference type="NCBI Taxonomy" id="444093"/>
    <lineage>
        <taxon>Bacteria</taxon>
        <taxon>Bacillati</taxon>
        <taxon>Bacillota</taxon>
        <taxon>Clostridia</taxon>
        <taxon>Thermoanaerobacterales</taxon>
        <taxon>Thermoanaerobacteraceae</taxon>
        <taxon>Ammonifex</taxon>
    </lineage>
</organism>
<dbReference type="SUPFAM" id="SSF88713">
    <property type="entry name" value="Glycoside hydrolase/deacetylase"/>
    <property type="match status" value="1"/>
</dbReference>
<feature type="compositionally biased region" description="Pro residues" evidence="3">
    <location>
        <begin position="96"/>
        <end position="110"/>
    </location>
</feature>
<feature type="domain" description="NodB homology" evidence="5">
    <location>
        <begin position="146"/>
        <end position="323"/>
    </location>
</feature>
<dbReference type="InterPro" id="IPR002509">
    <property type="entry name" value="NODB_dom"/>
</dbReference>
<keyword evidence="4" id="KW-0472">Membrane</keyword>
<dbReference type="GO" id="GO:0016810">
    <property type="term" value="F:hydrolase activity, acting on carbon-nitrogen (but not peptide) bonds"/>
    <property type="evidence" value="ECO:0007669"/>
    <property type="project" value="InterPro"/>
</dbReference>
<dbReference type="AlphaFoldDB" id="A0A3D8P6B4"/>